<comment type="similarity">
    <text evidence="2 6">Belongs to the peroxisomal membrane protein PXMP2/4 family.</text>
</comment>
<dbReference type="PANTHER" id="PTHR11266:SF17">
    <property type="entry name" value="PROTEIN MPV17"/>
    <property type="match status" value="1"/>
</dbReference>
<dbReference type="EMBL" id="MCFI01000001">
    <property type="protein sequence ID" value="ORY87816.1"/>
    <property type="molecule type" value="Genomic_DNA"/>
</dbReference>
<keyword evidence="3" id="KW-0812">Transmembrane</keyword>
<evidence type="ECO:0000313" key="7">
    <source>
        <dbReference type="EMBL" id="ORY87816.1"/>
    </source>
</evidence>
<keyword evidence="8" id="KW-1185">Reference proteome</keyword>
<accession>A0A1Y2FXA9</accession>
<proteinExistence type="inferred from homology"/>
<comment type="subcellular location">
    <subcellularLocation>
        <location evidence="1">Membrane</location>
        <topology evidence="1">Multi-pass membrane protein</topology>
    </subcellularLocation>
</comment>
<evidence type="ECO:0000256" key="6">
    <source>
        <dbReference type="RuleBase" id="RU363053"/>
    </source>
</evidence>
<sequence>MVFFGGVMAGPVLVGWYRFMDRYINLATPNKTLLARVAADQLAFAPINLGYFFYAQGLLEGKEQRDISAKLAAAWLPTLIANWKLWPAVQLINFRFVPLEHRLLVVNLVALGWNCVLSAVNAGDGVVKEMKTLQVEAQA</sequence>
<dbReference type="GO" id="GO:0005739">
    <property type="term" value="C:mitochondrion"/>
    <property type="evidence" value="ECO:0007669"/>
    <property type="project" value="TreeGrafter"/>
</dbReference>
<evidence type="ECO:0000256" key="2">
    <source>
        <dbReference type="ARBA" id="ARBA00006824"/>
    </source>
</evidence>
<keyword evidence="5" id="KW-0472">Membrane</keyword>
<dbReference type="InterPro" id="IPR007248">
    <property type="entry name" value="Mpv17_PMP22"/>
</dbReference>
<gene>
    <name evidence="7" type="ORF">BCR37DRAFT_375716</name>
</gene>
<protein>
    <submittedName>
        <fullName evidence="7">Uncharacterized protein</fullName>
    </submittedName>
</protein>
<evidence type="ECO:0000256" key="4">
    <source>
        <dbReference type="ARBA" id="ARBA00022989"/>
    </source>
</evidence>
<evidence type="ECO:0000256" key="1">
    <source>
        <dbReference type="ARBA" id="ARBA00004141"/>
    </source>
</evidence>
<name>A0A1Y2FXA9_PROLT</name>
<organism evidence="7 8">
    <name type="scientific">Protomyces lactucae-debilis</name>
    <dbReference type="NCBI Taxonomy" id="2754530"/>
    <lineage>
        <taxon>Eukaryota</taxon>
        <taxon>Fungi</taxon>
        <taxon>Dikarya</taxon>
        <taxon>Ascomycota</taxon>
        <taxon>Taphrinomycotina</taxon>
        <taxon>Taphrinomycetes</taxon>
        <taxon>Taphrinales</taxon>
        <taxon>Protomycetaceae</taxon>
        <taxon>Protomyces</taxon>
    </lineage>
</organism>
<dbReference type="Pfam" id="PF04117">
    <property type="entry name" value="Mpv17_PMP22"/>
    <property type="match status" value="1"/>
</dbReference>
<evidence type="ECO:0000256" key="3">
    <source>
        <dbReference type="ARBA" id="ARBA00022692"/>
    </source>
</evidence>
<dbReference type="PANTHER" id="PTHR11266">
    <property type="entry name" value="PEROXISOMAL MEMBRANE PROTEIN 2, PXMP2 MPV17"/>
    <property type="match status" value="1"/>
</dbReference>
<evidence type="ECO:0000256" key="5">
    <source>
        <dbReference type="ARBA" id="ARBA00023136"/>
    </source>
</evidence>
<reference evidence="7 8" key="1">
    <citation type="submission" date="2016-07" db="EMBL/GenBank/DDBJ databases">
        <title>Pervasive Adenine N6-methylation of Active Genes in Fungi.</title>
        <authorList>
            <consortium name="DOE Joint Genome Institute"/>
            <person name="Mondo S.J."/>
            <person name="Dannebaum R.O."/>
            <person name="Kuo R.C."/>
            <person name="Labutti K."/>
            <person name="Haridas S."/>
            <person name="Kuo A."/>
            <person name="Salamov A."/>
            <person name="Ahrendt S.R."/>
            <person name="Lipzen A."/>
            <person name="Sullivan W."/>
            <person name="Andreopoulos W.B."/>
            <person name="Clum A."/>
            <person name="Lindquist E."/>
            <person name="Daum C."/>
            <person name="Ramamoorthy G.K."/>
            <person name="Gryganskyi A."/>
            <person name="Culley D."/>
            <person name="Magnuson J.K."/>
            <person name="James T.Y."/>
            <person name="O'Malley M.A."/>
            <person name="Stajich J.E."/>
            <person name="Spatafora J.W."/>
            <person name="Visel A."/>
            <person name="Grigoriev I.V."/>
        </authorList>
    </citation>
    <scope>NUCLEOTIDE SEQUENCE [LARGE SCALE GENOMIC DNA]</scope>
    <source>
        <strain evidence="7 8">12-1054</strain>
    </source>
</reference>
<dbReference type="GO" id="GO:0016020">
    <property type="term" value="C:membrane"/>
    <property type="evidence" value="ECO:0007669"/>
    <property type="project" value="UniProtKB-SubCell"/>
</dbReference>
<dbReference type="STRING" id="56484.A0A1Y2FXA9"/>
<dbReference type="AlphaFoldDB" id="A0A1Y2FXA9"/>
<comment type="caution">
    <text evidence="7">The sequence shown here is derived from an EMBL/GenBank/DDBJ whole genome shotgun (WGS) entry which is preliminary data.</text>
</comment>
<dbReference type="GeneID" id="63785039"/>
<dbReference type="RefSeq" id="XP_040728311.1">
    <property type="nucleotide sequence ID" value="XM_040868440.1"/>
</dbReference>
<keyword evidence="4" id="KW-1133">Transmembrane helix</keyword>
<evidence type="ECO:0000313" key="8">
    <source>
        <dbReference type="Proteomes" id="UP000193685"/>
    </source>
</evidence>
<dbReference type="Proteomes" id="UP000193685">
    <property type="component" value="Unassembled WGS sequence"/>
</dbReference>
<dbReference type="OMA" id="WYQSKLA"/>
<dbReference type="OrthoDB" id="430207at2759"/>